<comment type="caution">
    <text evidence="2">The sequence shown here is derived from an EMBL/GenBank/DDBJ whole genome shotgun (WGS) entry which is preliminary data.</text>
</comment>
<sequence>MMLRSVFSSFLLRCCLGVLLLLGAAGRARAQQPMPAKPIITDSARTQPEVRSDSLRRRFDQEKVLLGLKNYTRRKTIAGKAASVLFNFTARSEDRAGLDAQLLDRQFDQHNYKVVRSISISTLDAFGYSISDPTRQPKNILEKSANALHIKTVRSRVRQVLLFRTGEELKPQALAESERLLRQTPEILDARVFVNEATTNQDSVDVQIITKDLFSIGGSIQLRDVGAGVVALRDVNFLGQGHQFRNRFEYGRNESQSWSYDGSYLVPFRNFVNAQASYRNTYQYQETGVGVSRGFYSVNTKYAGAASFNMVEQGVTLVAPPPGEPYVFVPLRYNVQDMWMGRALRLRSYDLGYENPGRVIVAARAINTNYTLRPDPGFRDNMLMLGTVGYSVRRYYKDKYLFGFGRTEDIPTGTLLSLTGGYERNALDNRRYYALRASTAGYNVRSGYLYLSGEFASYVRSRDNDWQQGLLHTELLYFTRLYHTGNWQWRHFFWNRSVIGFNRHPGDQLLTIDGERGLRGFQPETNLRGTSRFVINYEATVYTPVSFLGFRMAAVGFLDAAWLATKPGYELPFRQTPYSGLGLGLRFRNEYTAIRTVQILLGFYPRGQNSPNGVRIFESSRPYYDFSDFSFGQPGLVRYE</sequence>
<evidence type="ECO:0000256" key="1">
    <source>
        <dbReference type="SAM" id="SignalP"/>
    </source>
</evidence>
<evidence type="ECO:0008006" key="4">
    <source>
        <dbReference type="Google" id="ProtNLM"/>
    </source>
</evidence>
<gene>
    <name evidence="2" type="ORF">GCM10022406_12150</name>
</gene>
<evidence type="ECO:0000313" key="3">
    <source>
        <dbReference type="Proteomes" id="UP001499909"/>
    </source>
</evidence>
<keyword evidence="1" id="KW-0732">Signal</keyword>
<protein>
    <recommendedName>
        <fullName evidence="4">Bacterial surface antigen (D15) domain-containing protein</fullName>
    </recommendedName>
</protein>
<keyword evidence="3" id="KW-1185">Reference proteome</keyword>
<feature type="chain" id="PRO_5046697090" description="Bacterial surface antigen (D15) domain-containing protein" evidence="1">
    <location>
        <begin position="31"/>
        <end position="640"/>
    </location>
</feature>
<feature type="signal peptide" evidence="1">
    <location>
        <begin position="1"/>
        <end position="30"/>
    </location>
</feature>
<organism evidence="2 3">
    <name type="scientific">Hymenobacter algoricola</name>
    <dbReference type="NCBI Taxonomy" id="486267"/>
    <lineage>
        <taxon>Bacteria</taxon>
        <taxon>Pseudomonadati</taxon>
        <taxon>Bacteroidota</taxon>
        <taxon>Cytophagia</taxon>
        <taxon>Cytophagales</taxon>
        <taxon>Hymenobacteraceae</taxon>
        <taxon>Hymenobacter</taxon>
    </lineage>
</organism>
<dbReference type="EMBL" id="BAABDH010000020">
    <property type="protein sequence ID" value="GAA3928088.1"/>
    <property type="molecule type" value="Genomic_DNA"/>
</dbReference>
<dbReference type="Proteomes" id="UP001499909">
    <property type="component" value="Unassembled WGS sequence"/>
</dbReference>
<accession>A0ABP7MU70</accession>
<proteinExistence type="predicted"/>
<evidence type="ECO:0000313" key="2">
    <source>
        <dbReference type="EMBL" id="GAA3928088.1"/>
    </source>
</evidence>
<name>A0ABP7MU70_9BACT</name>
<reference evidence="3" key="1">
    <citation type="journal article" date="2019" name="Int. J. Syst. Evol. Microbiol.">
        <title>The Global Catalogue of Microorganisms (GCM) 10K type strain sequencing project: providing services to taxonomists for standard genome sequencing and annotation.</title>
        <authorList>
            <consortium name="The Broad Institute Genomics Platform"/>
            <consortium name="The Broad Institute Genome Sequencing Center for Infectious Disease"/>
            <person name="Wu L."/>
            <person name="Ma J."/>
        </authorList>
    </citation>
    <scope>NUCLEOTIDE SEQUENCE [LARGE SCALE GENOMIC DNA]</scope>
    <source>
        <strain evidence="3">JCM 17214</strain>
    </source>
</reference>